<organism evidence="2 3">
    <name type="scientific">Paspalum notatum var. saurae</name>
    <dbReference type="NCBI Taxonomy" id="547442"/>
    <lineage>
        <taxon>Eukaryota</taxon>
        <taxon>Viridiplantae</taxon>
        <taxon>Streptophyta</taxon>
        <taxon>Embryophyta</taxon>
        <taxon>Tracheophyta</taxon>
        <taxon>Spermatophyta</taxon>
        <taxon>Magnoliopsida</taxon>
        <taxon>Liliopsida</taxon>
        <taxon>Poales</taxon>
        <taxon>Poaceae</taxon>
        <taxon>PACMAD clade</taxon>
        <taxon>Panicoideae</taxon>
        <taxon>Andropogonodae</taxon>
        <taxon>Paspaleae</taxon>
        <taxon>Paspalinae</taxon>
        <taxon>Paspalum</taxon>
    </lineage>
</organism>
<dbReference type="AlphaFoldDB" id="A0AAQ3UKQ5"/>
<accession>A0AAQ3UKQ5</accession>
<feature type="compositionally biased region" description="Basic residues" evidence="1">
    <location>
        <begin position="1"/>
        <end position="20"/>
    </location>
</feature>
<proteinExistence type="predicted"/>
<feature type="compositionally biased region" description="Basic and acidic residues" evidence="1">
    <location>
        <begin position="157"/>
        <end position="168"/>
    </location>
</feature>
<protein>
    <submittedName>
        <fullName evidence="2">Uncharacterized protein</fullName>
    </submittedName>
</protein>
<feature type="compositionally biased region" description="Basic and acidic residues" evidence="1">
    <location>
        <begin position="248"/>
        <end position="262"/>
    </location>
</feature>
<feature type="compositionally biased region" description="Basic and acidic residues" evidence="1">
    <location>
        <begin position="338"/>
        <end position="347"/>
    </location>
</feature>
<feature type="region of interest" description="Disordered" evidence="1">
    <location>
        <begin position="109"/>
        <end position="383"/>
    </location>
</feature>
<evidence type="ECO:0000313" key="3">
    <source>
        <dbReference type="Proteomes" id="UP001341281"/>
    </source>
</evidence>
<evidence type="ECO:0000256" key="1">
    <source>
        <dbReference type="SAM" id="MobiDB-lite"/>
    </source>
</evidence>
<sequence length="383" mass="41339">MAHGRRGRVGRARRSWRSGHRQAAWGRRGGQARVRGARKERLRFGGAAAAVSRPRRRAPRAEVEAVREGCRARKERPHGEVRPPWQASRGGEGVPVVASWLGRNAPHVEGEAAWGGHGGHDEPAAAERAARGKRDRAGRVRQQGEPAATMRARRPRRSEPCAEGDARGEGAPAVESQTRRSVPRVEGEAARGGRAGRGEVRDAQKERPRGKGAAAVESRERRSAPRVEGEAAPAVASRPRRGGLAGRGEARPARKERPRSEGASDVACRPGGVRRARKERSRREGAPAVASRTRRSAWRAGRAHQPWRASRGGARRVRKERPVRGGRVCGGEPAATERGARKERPSREGAPAVASRPLRSAPRAEGEAARGGLSAHGARRAWT</sequence>
<reference evidence="2 3" key="1">
    <citation type="submission" date="2024-02" db="EMBL/GenBank/DDBJ databases">
        <title>High-quality chromosome-scale genome assembly of Pensacola bahiagrass (Paspalum notatum Flugge var. saurae).</title>
        <authorList>
            <person name="Vega J.M."/>
            <person name="Podio M."/>
            <person name="Orjuela J."/>
            <person name="Siena L.A."/>
            <person name="Pessino S.C."/>
            <person name="Combes M.C."/>
            <person name="Mariac C."/>
            <person name="Albertini E."/>
            <person name="Pupilli F."/>
            <person name="Ortiz J.P.A."/>
            <person name="Leblanc O."/>
        </authorList>
    </citation>
    <scope>NUCLEOTIDE SEQUENCE [LARGE SCALE GENOMIC DNA]</scope>
    <source>
        <strain evidence="2">R1</strain>
        <tissue evidence="2">Leaf</tissue>
    </source>
</reference>
<keyword evidence="3" id="KW-1185">Reference proteome</keyword>
<evidence type="ECO:0000313" key="2">
    <source>
        <dbReference type="EMBL" id="WVZ91697.1"/>
    </source>
</evidence>
<feature type="compositionally biased region" description="Basic and acidic residues" evidence="1">
    <location>
        <begin position="118"/>
        <end position="138"/>
    </location>
</feature>
<gene>
    <name evidence="2" type="ORF">U9M48_037832</name>
</gene>
<feature type="compositionally biased region" description="Basic and acidic residues" evidence="1">
    <location>
        <begin position="217"/>
        <end position="229"/>
    </location>
</feature>
<feature type="compositionally biased region" description="Basic and acidic residues" evidence="1">
    <location>
        <begin position="59"/>
        <end position="81"/>
    </location>
</feature>
<dbReference type="EMBL" id="CP144753">
    <property type="protein sequence ID" value="WVZ91697.1"/>
    <property type="molecule type" value="Genomic_DNA"/>
</dbReference>
<name>A0AAQ3UKQ5_PASNO</name>
<feature type="region of interest" description="Disordered" evidence="1">
    <location>
        <begin position="1"/>
        <end position="92"/>
    </location>
</feature>
<feature type="compositionally biased region" description="Low complexity" evidence="1">
    <location>
        <begin position="21"/>
        <end position="34"/>
    </location>
</feature>
<dbReference type="Proteomes" id="UP001341281">
    <property type="component" value="Chromosome 09"/>
</dbReference>
<feature type="compositionally biased region" description="Basic and acidic residues" evidence="1">
    <location>
        <begin position="183"/>
        <end position="209"/>
    </location>
</feature>